<protein>
    <recommendedName>
        <fullName evidence="2">2EXR domain-containing protein</fullName>
    </recommendedName>
</protein>
<dbReference type="InterPro" id="IPR038883">
    <property type="entry name" value="AN11006-like"/>
</dbReference>
<feature type="region of interest" description="Disordered" evidence="1">
    <location>
        <begin position="63"/>
        <end position="89"/>
    </location>
</feature>
<dbReference type="InterPro" id="IPR045518">
    <property type="entry name" value="2EXR"/>
</dbReference>
<evidence type="ECO:0000313" key="6">
    <source>
        <dbReference type="Proteomes" id="UP001302367"/>
    </source>
</evidence>
<evidence type="ECO:0000313" key="3">
    <source>
        <dbReference type="EMBL" id="PIB01186.1"/>
    </source>
</evidence>
<dbReference type="Pfam" id="PF20150">
    <property type="entry name" value="2EXR"/>
    <property type="match status" value="1"/>
</dbReference>
<evidence type="ECO:0000259" key="2">
    <source>
        <dbReference type="Pfam" id="PF20150"/>
    </source>
</evidence>
<gene>
    <name evidence="3" type="ORF">CB0940_00101</name>
    <name evidence="4" type="ORF">RHO25_000103</name>
</gene>
<dbReference type="Proteomes" id="UP000230605">
    <property type="component" value="Chromosome 1"/>
</dbReference>
<dbReference type="EMBL" id="CP134184">
    <property type="protein sequence ID" value="WPA95504.1"/>
    <property type="molecule type" value="Genomic_DNA"/>
</dbReference>
<name>A0A2G5I8K4_CERBT</name>
<dbReference type="AlphaFoldDB" id="A0A2G5I8K4"/>
<feature type="domain" description="2EXR" evidence="2">
    <location>
        <begin position="31"/>
        <end position="110"/>
    </location>
</feature>
<reference evidence="4 6" key="2">
    <citation type="submission" date="2023-09" db="EMBL/GenBank/DDBJ databases">
        <title>Complete-Gapless Cercospora beticola genome.</title>
        <authorList>
            <person name="Wyatt N.A."/>
            <person name="Spanner R.E."/>
            <person name="Bolton M.D."/>
        </authorList>
    </citation>
    <scope>NUCLEOTIDE SEQUENCE [LARGE SCALE GENOMIC DNA]</scope>
    <source>
        <strain evidence="4">Cb09-40</strain>
    </source>
</reference>
<dbReference type="PANTHER" id="PTHR42085:SF2">
    <property type="entry name" value="F-BOX DOMAIN-CONTAINING PROTEIN"/>
    <property type="match status" value="1"/>
</dbReference>
<dbReference type="Proteomes" id="UP001302367">
    <property type="component" value="Chromosome 1"/>
</dbReference>
<proteinExistence type="predicted"/>
<dbReference type="OrthoDB" id="62952at2759"/>
<feature type="region of interest" description="Disordered" evidence="1">
    <location>
        <begin position="1"/>
        <end position="24"/>
    </location>
</feature>
<sequence length="255" mass="29253">MLAPPQPRLTSPSLKQTSTSRPPNITERATFLDLPGELRNYVYRLALRRRGPITIVCSSSSTLPSKRVNSKQSDPKPVEPNSQQHDLRKGGPALLYVSKEIRREASEIYYLENTFLFTNAVLQLRSIEAFHDQLGRLLKKFNHVQVCRSIQIGDMRRPVEISFSVTLDLQNRRVALKRKPYDRQVFMPGMARLKSKYVEPCRCEVDKLAKRVGTPRRMNGQDIITFLEAYSELINMEAVNVMLDICKKCDTICRA</sequence>
<feature type="compositionally biased region" description="Polar residues" evidence="1">
    <location>
        <begin position="8"/>
        <end position="23"/>
    </location>
</feature>
<evidence type="ECO:0000256" key="1">
    <source>
        <dbReference type="SAM" id="MobiDB-lite"/>
    </source>
</evidence>
<dbReference type="PANTHER" id="PTHR42085">
    <property type="entry name" value="F-BOX DOMAIN-CONTAINING PROTEIN"/>
    <property type="match status" value="1"/>
</dbReference>
<evidence type="ECO:0000313" key="4">
    <source>
        <dbReference type="EMBL" id="WPA95504.1"/>
    </source>
</evidence>
<dbReference type="EMBL" id="LKMD01000100">
    <property type="protein sequence ID" value="PIB01186.1"/>
    <property type="molecule type" value="Genomic_DNA"/>
</dbReference>
<organism evidence="3 5">
    <name type="scientific">Cercospora beticola</name>
    <name type="common">Sugarbeet leaf spot fungus</name>
    <dbReference type="NCBI Taxonomy" id="122368"/>
    <lineage>
        <taxon>Eukaryota</taxon>
        <taxon>Fungi</taxon>
        <taxon>Dikarya</taxon>
        <taxon>Ascomycota</taxon>
        <taxon>Pezizomycotina</taxon>
        <taxon>Dothideomycetes</taxon>
        <taxon>Dothideomycetidae</taxon>
        <taxon>Mycosphaerellales</taxon>
        <taxon>Mycosphaerellaceae</taxon>
        <taxon>Cercospora</taxon>
    </lineage>
</organism>
<reference evidence="3 5" key="1">
    <citation type="submission" date="2015-10" db="EMBL/GenBank/DDBJ databases">
        <title>The cercosporin biosynthetic gene cluster was horizontally transferred to several fungal lineages and shown to be expanded in Cercospora beticola based on microsynteny with recipient genomes.</title>
        <authorList>
            <person name="De Jonge R."/>
            <person name="Ebert M.K."/>
            <person name="Suttle J.C."/>
            <person name="Jurick Ii W.M."/>
            <person name="Secor G.A."/>
            <person name="Thomma B.P."/>
            <person name="Van De Peer Y."/>
            <person name="Bolton M.D."/>
        </authorList>
    </citation>
    <scope>NUCLEOTIDE SEQUENCE [LARGE SCALE GENOMIC DNA]</scope>
    <source>
        <strain evidence="3 5">09-40</strain>
    </source>
</reference>
<evidence type="ECO:0000313" key="5">
    <source>
        <dbReference type="Proteomes" id="UP000230605"/>
    </source>
</evidence>
<keyword evidence="6" id="KW-1185">Reference proteome</keyword>
<accession>A0A2G5I8K4</accession>